<dbReference type="Proteomes" id="UP000670475">
    <property type="component" value="Unassembled WGS sequence"/>
</dbReference>
<feature type="compositionally biased region" description="Basic and acidic residues" evidence="1">
    <location>
        <begin position="532"/>
        <end position="562"/>
    </location>
</feature>
<feature type="region of interest" description="Disordered" evidence="1">
    <location>
        <begin position="1"/>
        <end position="22"/>
    </location>
</feature>
<comment type="caution">
    <text evidence="2">The sequence shown here is derived from an EMBL/GenBank/DDBJ whole genome shotgun (WGS) entry which is preliminary data.</text>
</comment>
<evidence type="ECO:0000256" key="1">
    <source>
        <dbReference type="SAM" id="MobiDB-lite"/>
    </source>
</evidence>
<accession>A0A940RWC8</accession>
<keyword evidence="3" id="KW-1185">Reference proteome</keyword>
<dbReference type="RefSeq" id="WP_209338263.1">
    <property type="nucleotide sequence ID" value="NZ_JAGIQL010000006.1"/>
</dbReference>
<dbReference type="NCBIfam" id="TIGR02677">
    <property type="entry name" value="TIGR02677 family protein"/>
    <property type="match status" value="1"/>
</dbReference>
<proteinExistence type="predicted"/>
<dbReference type="EMBL" id="JAGIQL010000006">
    <property type="protein sequence ID" value="MBP0456474.1"/>
    <property type="molecule type" value="Genomic_DNA"/>
</dbReference>
<organism evidence="2 3">
    <name type="scientific">Streptomyces montanisoli</name>
    <dbReference type="NCBI Taxonomy" id="2798581"/>
    <lineage>
        <taxon>Bacteria</taxon>
        <taxon>Bacillati</taxon>
        <taxon>Actinomycetota</taxon>
        <taxon>Actinomycetes</taxon>
        <taxon>Kitasatosporales</taxon>
        <taxon>Streptomycetaceae</taxon>
        <taxon>Streptomyces</taxon>
    </lineage>
</organism>
<name>A0A940RWC8_9ACTN</name>
<dbReference type="Pfam" id="PF09660">
    <property type="entry name" value="DUF2397"/>
    <property type="match status" value="1"/>
</dbReference>
<evidence type="ECO:0000313" key="2">
    <source>
        <dbReference type="EMBL" id="MBP0456474.1"/>
    </source>
</evidence>
<dbReference type="AlphaFoldDB" id="A0A940RWC8"/>
<protein>
    <submittedName>
        <fullName evidence="2">TIGR02677 family protein</fullName>
    </submittedName>
</protein>
<evidence type="ECO:0000313" key="3">
    <source>
        <dbReference type="Proteomes" id="UP000670475"/>
    </source>
</evidence>
<gene>
    <name evidence="2" type="ORF">JFN87_03010</name>
</gene>
<reference evidence="2" key="1">
    <citation type="submission" date="2021-03" db="EMBL/GenBank/DDBJ databases">
        <title>Whole genome sequence of Streptomyces bomunensis MMS17-BM035.</title>
        <authorList>
            <person name="Lee J.H."/>
        </authorList>
    </citation>
    <scope>NUCLEOTIDE SEQUENCE</scope>
    <source>
        <strain evidence="2">MMS17-BM035</strain>
    </source>
</reference>
<sequence length="562" mass="61323">MADADIPDTTGTTAPVDDEAGPSVTYQPFAHLTTEHCALYRQVMGVFVKAKQEFTVHLRPEDVHLGLPPGNRPSPEAVAVALERLGRWGNLRADPDTSRVTALEDFYRARHIYQLTRAGEAAEEALAAYDEALGRRGELQAVALADITVQLRALLALTERGDPDPAVVHLALLALVDRFSGLADNARAFMSSLQRTVDLHEADVEVFLAYKQRLIEYLERFIEDLVTRGAEIAGLLEGLGTAPGGPIAPLLRLAAGREAADAAPDAAAEALAASESRWYGRWDGLRAWFLSVPGRNSQAKLLRSAARQAVPQLLGVVQALNERRAGRSDRSADFRELARWFAGAPDDDSRHRLWRSAFGLHSARHLTIDQDALAEREAEPVPASASWYEAPGVRISPQLRRTGSYERRGRVRAVQDRAEAKAYLAELARKQAEQTAAARARLATRGPVRLSDLGELDRDTFRLFLLLLGDALSAWRPGSDSVAATTNDGTMEIRLTRQSGAGSAEIRTLDGVLRGPEHMVEIVDLIPGSEPPTERGPEPPAQRRPEPPAGHERERETAGSGR</sequence>
<feature type="region of interest" description="Disordered" evidence="1">
    <location>
        <begin position="524"/>
        <end position="562"/>
    </location>
</feature>
<dbReference type="InterPro" id="IPR013493">
    <property type="entry name" value="CHP02677"/>
</dbReference>